<name>A0A8J3WV07_9ACTN</name>
<keyword evidence="3" id="KW-1185">Reference proteome</keyword>
<accession>A0A8J3WV07</accession>
<evidence type="ECO:0000313" key="2">
    <source>
        <dbReference type="EMBL" id="GII02530.1"/>
    </source>
</evidence>
<evidence type="ECO:0000313" key="3">
    <source>
        <dbReference type="Proteomes" id="UP000634476"/>
    </source>
</evidence>
<dbReference type="EMBL" id="BOOK01000032">
    <property type="protein sequence ID" value="GII02530.1"/>
    <property type="molecule type" value="Genomic_DNA"/>
</dbReference>
<organism evidence="2 3">
    <name type="scientific">Planobispora takensis</name>
    <dbReference type="NCBI Taxonomy" id="1367882"/>
    <lineage>
        <taxon>Bacteria</taxon>
        <taxon>Bacillati</taxon>
        <taxon>Actinomycetota</taxon>
        <taxon>Actinomycetes</taxon>
        <taxon>Streptosporangiales</taxon>
        <taxon>Streptosporangiaceae</taxon>
        <taxon>Planobispora</taxon>
    </lineage>
</organism>
<dbReference type="Proteomes" id="UP000634476">
    <property type="component" value="Unassembled WGS sequence"/>
</dbReference>
<evidence type="ECO:0000256" key="1">
    <source>
        <dbReference type="SAM" id="MobiDB-lite"/>
    </source>
</evidence>
<dbReference type="AlphaFoldDB" id="A0A8J3WV07"/>
<comment type="caution">
    <text evidence="2">The sequence shown here is derived from an EMBL/GenBank/DDBJ whole genome shotgun (WGS) entry which is preliminary data.</text>
</comment>
<reference evidence="2" key="1">
    <citation type="submission" date="2021-01" db="EMBL/GenBank/DDBJ databases">
        <title>Whole genome shotgun sequence of Planobispora takensis NBRC 109077.</title>
        <authorList>
            <person name="Komaki H."/>
            <person name="Tamura T."/>
        </authorList>
    </citation>
    <scope>NUCLEOTIDE SEQUENCE</scope>
    <source>
        <strain evidence="2">NBRC 109077</strain>
    </source>
</reference>
<protein>
    <submittedName>
        <fullName evidence="2">Uncharacterized protein</fullName>
    </submittedName>
</protein>
<feature type="compositionally biased region" description="Basic and acidic residues" evidence="1">
    <location>
        <begin position="65"/>
        <end position="77"/>
    </location>
</feature>
<feature type="region of interest" description="Disordered" evidence="1">
    <location>
        <begin position="65"/>
        <end position="116"/>
    </location>
</feature>
<proteinExistence type="predicted"/>
<sequence>MLASEYLIGLVVLSLSSDSGETTSTTRSTSSGLNVVISMADTAELRTTMMSGSGRCLLKAPEHEHMEGGLRRHHDEGSIDQLDVPGRVGGEAIEHVGRPPAGRARIEPLGKRGGHP</sequence>
<gene>
    <name evidence="2" type="ORF">Pta02_45380</name>
</gene>